<evidence type="ECO:0000256" key="1">
    <source>
        <dbReference type="ARBA" id="ARBA00010233"/>
    </source>
</evidence>
<dbReference type="PANTHER" id="PTHR30237">
    <property type="entry name" value="MURAMOYLTETRAPEPTIDE CARBOXYPEPTIDASE"/>
    <property type="match status" value="1"/>
</dbReference>
<feature type="active site" description="Charge relay system" evidence="6">
    <location>
        <position position="282"/>
    </location>
</feature>
<evidence type="ECO:0000256" key="6">
    <source>
        <dbReference type="PIRSR" id="PIRSR028757-1"/>
    </source>
</evidence>
<reference evidence="9 10" key="1">
    <citation type="submission" date="2018-09" db="EMBL/GenBank/DDBJ databases">
        <title>Comparative Genomics of Wolbachia-Cardinium Dual Endosymbiosis in a Plant-Parasitic Nematode.</title>
        <authorList>
            <person name="Brown A.M.V."/>
            <person name="Wasala S.K."/>
            <person name="Howe D.K."/>
            <person name="Peetz A.B."/>
            <person name="Zasada I.A."/>
            <person name="Denver D.R."/>
        </authorList>
    </citation>
    <scope>NUCLEOTIDE SEQUENCE [LARGE SCALE GENOMIC DNA]</scope>
    <source>
        <strain evidence="9 10">Pp_1</strain>
    </source>
</reference>
<dbReference type="InterPro" id="IPR003507">
    <property type="entry name" value="S66_fam"/>
</dbReference>
<evidence type="ECO:0000256" key="2">
    <source>
        <dbReference type="ARBA" id="ARBA00022645"/>
    </source>
</evidence>
<dbReference type="RefSeq" id="WP_123663277.1">
    <property type="nucleotide sequence ID" value="NZ_RARA01000026.1"/>
</dbReference>
<evidence type="ECO:0000256" key="4">
    <source>
        <dbReference type="ARBA" id="ARBA00022801"/>
    </source>
</evidence>
<keyword evidence="10" id="KW-1185">Reference proteome</keyword>
<comment type="similarity">
    <text evidence="1">Belongs to the peptidase S66 family.</text>
</comment>
<dbReference type="OrthoDB" id="9807329at2"/>
<protein>
    <submittedName>
        <fullName evidence="9">LD-carboxypeptidase</fullName>
    </submittedName>
</protein>
<dbReference type="Proteomes" id="UP000270927">
    <property type="component" value="Unassembled WGS sequence"/>
</dbReference>
<dbReference type="SUPFAM" id="SSF52317">
    <property type="entry name" value="Class I glutamine amidotransferase-like"/>
    <property type="match status" value="1"/>
</dbReference>
<dbReference type="InterPro" id="IPR040449">
    <property type="entry name" value="Peptidase_S66_N"/>
</dbReference>
<dbReference type="GO" id="GO:0006508">
    <property type="term" value="P:proteolysis"/>
    <property type="evidence" value="ECO:0007669"/>
    <property type="project" value="UniProtKB-KW"/>
</dbReference>
<dbReference type="InterPro" id="IPR040921">
    <property type="entry name" value="Peptidase_S66C"/>
</dbReference>
<keyword evidence="4" id="KW-0378">Hydrolase</keyword>
<dbReference type="SUPFAM" id="SSF141986">
    <property type="entry name" value="LD-carboxypeptidase A C-terminal domain-like"/>
    <property type="match status" value="1"/>
</dbReference>
<proteinExistence type="inferred from homology"/>
<sequence length="320" mass="36012">MKPKNPVNSYHVDLIAPAYKAKSDLSSIQKYITDLELKPHISDTIYKGSDPMYPAPDKYRATDLIRALTSDHEIIWPLRGGQGFAALIPYLEKLSDEEKRKIEQNRNKKVLIGYSDITVGHTYLQNKYNYQTLHATMPDLIVEGPTVVSSDSVKKLEALIRGDQNSVTYSLAQINNGVKVKDEGIQSKIIGGNMTLIRDTMATPWQVNIKDRILFLEDVHESPERLERAFTHLIQTNVLGEADAVICGDFYESSDPLAIECVKERFAHHAPCPVFSVTGIGHSPINNPLPLNTHTTLRLEDEQEGLFTIEVENVDLFKKK</sequence>
<feature type="domain" description="LD-carboxypeptidase N-terminal" evidence="7">
    <location>
        <begin position="12"/>
        <end position="135"/>
    </location>
</feature>
<dbReference type="EMBL" id="RARA01000026">
    <property type="protein sequence ID" value="ROT47057.1"/>
    <property type="molecule type" value="Genomic_DNA"/>
</dbReference>
<organism evidence="9 10">
    <name type="scientific">Candidatus Cardinium hertigii</name>
    <dbReference type="NCBI Taxonomy" id="247481"/>
    <lineage>
        <taxon>Bacteria</taxon>
        <taxon>Pseudomonadati</taxon>
        <taxon>Bacteroidota</taxon>
        <taxon>Cytophagia</taxon>
        <taxon>Cytophagales</taxon>
        <taxon>Amoebophilaceae</taxon>
        <taxon>Candidatus Cardinium</taxon>
    </lineage>
</organism>
<dbReference type="PIRSF" id="PIRSF028757">
    <property type="entry name" value="LD-carboxypeptidase"/>
    <property type="match status" value="1"/>
</dbReference>
<dbReference type="GO" id="GO:0004180">
    <property type="term" value="F:carboxypeptidase activity"/>
    <property type="evidence" value="ECO:0007669"/>
    <property type="project" value="UniProtKB-KW"/>
</dbReference>
<comment type="caution">
    <text evidence="9">The sequence shown here is derived from an EMBL/GenBank/DDBJ whole genome shotgun (WGS) entry which is preliminary data.</text>
</comment>
<gene>
    <name evidence="9" type="ORF">EDM02_04155</name>
</gene>
<keyword evidence="2 9" id="KW-0121">Carboxypeptidase</keyword>
<evidence type="ECO:0000256" key="3">
    <source>
        <dbReference type="ARBA" id="ARBA00022670"/>
    </source>
</evidence>
<accession>A0A3N2QB73</accession>
<evidence type="ECO:0000256" key="5">
    <source>
        <dbReference type="ARBA" id="ARBA00022825"/>
    </source>
</evidence>
<evidence type="ECO:0000259" key="8">
    <source>
        <dbReference type="Pfam" id="PF17676"/>
    </source>
</evidence>
<dbReference type="Pfam" id="PF02016">
    <property type="entry name" value="Peptidase_S66"/>
    <property type="match status" value="1"/>
</dbReference>
<keyword evidence="3" id="KW-0645">Protease</keyword>
<evidence type="ECO:0000313" key="9">
    <source>
        <dbReference type="EMBL" id="ROT47057.1"/>
    </source>
</evidence>
<dbReference type="AlphaFoldDB" id="A0A3N2QB73"/>
<feature type="active site" description="Charge relay system" evidence="6">
    <location>
        <position position="217"/>
    </location>
</feature>
<dbReference type="InterPro" id="IPR027461">
    <property type="entry name" value="Carboxypeptidase_A_C_sf"/>
</dbReference>
<evidence type="ECO:0000259" key="7">
    <source>
        <dbReference type="Pfam" id="PF02016"/>
    </source>
</evidence>
<dbReference type="GO" id="GO:0008236">
    <property type="term" value="F:serine-type peptidase activity"/>
    <property type="evidence" value="ECO:0007669"/>
    <property type="project" value="UniProtKB-KW"/>
</dbReference>
<dbReference type="Gene3D" id="3.40.50.10740">
    <property type="entry name" value="Class I glutamine amidotransferase-like"/>
    <property type="match status" value="1"/>
</dbReference>
<dbReference type="InterPro" id="IPR029062">
    <property type="entry name" value="Class_I_gatase-like"/>
</dbReference>
<dbReference type="Gene3D" id="3.50.30.60">
    <property type="entry name" value="LD-carboxypeptidase A C-terminal domain-like"/>
    <property type="match status" value="1"/>
</dbReference>
<name>A0A3N2QB73_9BACT</name>
<dbReference type="InterPro" id="IPR027478">
    <property type="entry name" value="LdcA_N"/>
</dbReference>
<evidence type="ECO:0000313" key="10">
    <source>
        <dbReference type="Proteomes" id="UP000270927"/>
    </source>
</evidence>
<dbReference type="Pfam" id="PF17676">
    <property type="entry name" value="Peptidase_S66C"/>
    <property type="match status" value="1"/>
</dbReference>
<feature type="domain" description="LD-carboxypeptidase C-terminal" evidence="8">
    <location>
        <begin position="187"/>
        <end position="297"/>
    </location>
</feature>
<keyword evidence="5" id="KW-0720">Serine protease</keyword>
<dbReference type="CDD" id="cd07025">
    <property type="entry name" value="Peptidase_S66"/>
    <property type="match status" value="1"/>
</dbReference>
<dbReference type="PANTHER" id="PTHR30237:SF2">
    <property type="entry name" value="MUREIN TETRAPEPTIDE CARBOXYPEPTIDASE"/>
    <property type="match status" value="1"/>
</dbReference>
<feature type="active site" description="Nucleophile" evidence="6">
    <location>
        <position position="115"/>
    </location>
</feature>